<feature type="region of interest" description="Disordered" evidence="7">
    <location>
        <begin position="1"/>
        <end position="22"/>
    </location>
</feature>
<reference evidence="8" key="1">
    <citation type="submission" date="2023-06" db="EMBL/GenBank/DDBJ databases">
        <title>Genome-scale phylogeny and comparative genomics of the fungal order Sordariales.</title>
        <authorList>
            <consortium name="Lawrence Berkeley National Laboratory"/>
            <person name="Hensen N."/>
            <person name="Bonometti L."/>
            <person name="Westerberg I."/>
            <person name="Brannstrom I.O."/>
            <person name="Guillou S."/>
            <person name="Cros-Aarteil S."/>
            <person name="Calhoun S."/>
            <person name="Haridas S."/>
            <person name="Kuo A."/>
            <person name="Mondo S."/>
            <person name="Pangilinan J."/>
            <person name="Riley R."/>
            <person name="LaButti K."/>
            <person name="Andreopoulos B."/>
            <person name="Lipzen A."/>
            <person name="Chen C."/>
            <person name="Yanf M."/>
            <person name="Daum C."/>
            <person name="Ng V."/>
            <person name="Clum A."/>
            <person name="Steindorff A."/>
            <person name="Ohm R."/>
            <person name="Martin F."/>
            <person name="Silar P."/>
            <person name="Natvig D."/>
            <person name="Lalanne C."/>
            <person name="Gautier V."/>
            <person name="Ament-velasquez S.L."/>
            <person name="Kruys A."/>
            <person name="Hutchinson M.I."/>
            <person name="Powell A.J."/>
            <person name="Barry K."/>
            <person name="Miller A.N."/>
            <person name="Grigoriev I.V."/>
            <person name="Debuchy R."/>
            <person name="Gladieux P."/>
            <person name="Thoren M.H."/>
            <person name="Johannesson H."/>
        </authorList>
    </citation>
    <scope>NUCLEOTIDE SEQUENCE</scope>
    <source>
        <strain evidence="8">SMH3187-1</strain>
    </source>
</reference>
<feature type="region of interest" description="Disordered" evidence="7">
    <location>
        <begin position="192"/>
        <end position="216"/>
    </location>
</feature>
<evidence type="ECO:0000256" key="1">
    <source>
        <dbReference type="ARBA" id="ARBA00004245"/>
    </source>
</evidence>
<dbReference type="EMBL" id="JAUKUD010000005">
    <property type="protein sequence ID" value="KAK0743098.1"/>
    <property type="molecule type" value="Genomic_DNA"/>
</dbReference>
<evidence type="ECO:0000256" key="3">
    <source>
        <dbReference type="ARBA" id="ARBA00016573"/>
    </source>
</evidence>
<dbReference type="AlphaFoldDB" id="A0AA40K218"/>
<gene>
    <name evidence="8" type="ORF">B0T18DRAFT_430450</name>
</gene>
<evidence type="ECO:0000256" key="7">
    <source>
        <dbReference type="SAM" id="MobiDB-lite"/>
    </source>
</evidence>
<dbReference type="Gene3D" id="2.160.10.10">
    <property type="entry name" value="Hexapeptide repeat proteins"/>
    <property type="match status" value="1"/>
</dbReference>
<protein>
    <recommendedName>
        <fullName evidence="3">Dynactin subunit 6</fullName>
    </recommendedName>
</protein>
<accession>A0AA40K218</accession>
<evidence type="ECO:0000313" key="8">
    <source>
        <dbReference type="EMBL" id="KAK0743098.1"/>
    </source>
</evidence>
<dbReference type="GO" id="GO:0005869">
    <property type="term" value="C:dynactin complex"/>
    <property type="evidence" value="ECO:0007669"/>
    <property type="project" value="InterPro"/>
</dbReference>
<comment type="caution">
    <text evidence="8">The sequence shown here is derived from an EMBL/GenBank/DDBJ whole genome shotgun (WGS) entry which is preliminary data.</text>
</comment>
<dbReference type="Proteomes" id="UP001172155">
    <property type="component" value="Unassembled WGS sequence"/>
</dbReference>
<evidence type="ECO:0000256" key="5">
    <source>
        <dbReference type="ARBA" id="ARBA00023212"/>
    </source>
</evidence>
<comment type="function">
    <text evidence="6">Part of the dynactin complex that activates the molecular motor dynein for ultra-processive transport along microtubules.</text>
</comment>
<dbReference type="InterPro" id="IPR011004">
    <property type="entry name" value="Trimer_LpxA-like_sf"/>
</dbReference>
<evidence type="ECO:0000256" key="2">
    <source>
        <dbReference type="ARBA" id="ARBA00007719"/>
    </source>
</evidence>
<dbReference type="SUPFAM" id="SSF51161">
    <property type="entry name" value="Trimeric LpxA-like enzymes"/>
    <property type="match status" value="1"/>
</dbReference>
<keyword evidence="9" id="KW-1185">Reference proteome</keyword>
<dbReference type="PANTHER" id="PTHR13072:SF0">
    <property type="entry name" value="DYNACTIN SUBUNIT 6"/>
    <property type="match status" value="1"/>
</dbReference>
<evidence type="ECO:0000256" key="6">
    <source>
        <dbReference type="ARBA" id="ARBA00034687"/>
    </source>
</evidence>
<sequence>MAPRKNQRRLAPLGCLPAPGRPAHPPLEASSSALLAESAQLVGTFPVTLCSESVIHPRARIDAQAGAVHVGKRCIVHERAVVGAVGASGRVVAMGVTLGDYVTVETGATVEAGDTAVGEGTTVGAGSVVGAGANVGKNCTLTAYTVIKAGEVVPDYTVVYSNGLRRIDRRGVEVLKQKAQARQIDVLRRLIPSKPEKFMPAPPKVKQQQQPPPQAS</sequence>
<name>A0AA40K218_9PEZI</name>
<keyword evidence="5" id="KW-0206">Cytoskeleton</keyword>
<evidence type="ECO:0000256" key="4">
    <source>
        <dbReference type="ARBA" id="ARBA00022490"/>
    </source>
</evidence>
<dbReference type="PANTHER" id="PTHR13072">
    <property type="entry name" value="DYNACTIN 6"/>
    <property type="match status" value="1"/>
</dbReference>
<evidence type="ECO:0000313" key="9">
    <source>
        <dbReference type="Proteomes" id="UP001172155"/>
    </source>
</evidence>
<comment type="similarity">
    <text evidence="2">Belongs to the dynactin subunits 5/6 family. Dynactin subunit 6 subfamily.</text>
</comment>
<proteinExistence type="inferred from homology"/>
<organism evidence="8 9">
    <name type="scientific">Schizothecium vesticola</name>
    <dbReference type="NCBI Taxonomy" id="314040"/>
    <lineage>
        <taxon>Eukaryota</taxon>
        <taxon>Fungi</taxon>
        <taxon>Dikarya</taxon>
        <taxon>Ascomycota</taxon>
        <taxon>Pezizomycotina</taxon>
        <taxon>Sordariomycetes</taxon>
        <taxon>Sordariomycetidae</taxon>
        <taxon>Sordariales</taxon>
        <taxon>Schizotheciaceae</taxon>
        <taxon>Schizothecium</taxon>
    </lineage>
</organism>
<dbReference type="GO" id="GO:0070840">
    <property type="term" value="F:dynein complex binding"/>
    <property type="evidence" value="ECO:0007669"/>
    <property type="project" value="TreeGrafter"/>
</dbReference>
<dbReference type="InterPro" id="IPR027777">
    <property type="entry name" value="DCTN6"/>
</dbReference>
<keyword evidence="4" id="KW-0963">Cytoplasm</keyword>
<dbReference type="GO" id="GO:0007052">
    <property type="term" value="P:mitotic spindle organization"/>
    <property type="evidence" value="ECO:0007669"/>
    <property type="project" value="TreeGrafter"/>
</dbReference>
<comment type="subcellular location">
    <subcellularLocation>
        <location evidence="1">Cytoplasm</location>
        <location evidence="1">Cytoskeleton</location>
    </subcellularLocation>
</comment>